<comment type="similarity">
    <text evidence="1">Belongs to the ependymin family.</text>
</comment>
<dbReference type="GO" id="GO:0005509">
    <property type="term" value="F:calcium ion binding"/>
    <property type="evidence" value="ECO:0007669"/>
    <property type="project" value="InterPro"/>
</dbReference>
<proteinExistence type="inferred from homology"/>
<dbReference type="SMART" id="SM00026">
    <property type="entry name" value="EPEND"/>
    <property type="match status" value="1"/>
</dbReference>
<accession>A0A3Q1F6I9</accession>
<dbReference type="PANTHER" id="PTHR10697">
    <property type="entry name" value="MAMMALIAN EPENDYMIN-RELATED PROTEIN 1"/>
    <property type="match status" value="1"/>
</dbReference>
<dbReference type="InterPro" id="IPR001299">
    <property type="entry name" value="Ependymin"/>
</dbReference>
<feature type="chain" id="PRO_5018559212" evidence="2">
    <location>
        <begin position="17"/>
        <end position="212"/>
    </location>
</feature>
<name>A0A3Q1F6I9_9TELE</name>
<keyword evidence="4" id="KW-1185">Reference proteome</keyword>
<dbReference type="PRINTS" id="PR00317">
    <property type="entry name" value="EPENDYMIN"/>
</dbReference>
<evidence type="ECO:0000256" key="1">
    <source>
        <dbReference type="ARBA" id="ARBA00010771"/>
    </source>
</evidence>
<evidence type="ECO:0000313" key="3">
    <source>
        <dbReference type="Ensembl" id="ENSAPOP00000002885.1"/>
    </source>
</evidence>
<dbReference type="Proteomes" id="UP000257200">
    <property type="component" value="Unplaced"/>
</dbReference>
<dbReference type="Pfam" id="PF00811">
    <property type="entry name" value="Ependymin"/>
    <property type="match status" value="1"/>
</dbReference>
<feature type="signal peptide" evidence="2">
    <location>
        <begin position="1"/>
        <end position="16"/>
    </location>
</feature>
<dbReference type="Ensembl" id="ENSAPOT00000012708.1">
    <property type="protein sequence ID" value="ENSAPOP00000002885.1"/>
    <property type="gene ID" value="ENSAPOG00000004307.1"/>
</dbReference>
<dbReference type="AlphaFoldDB" id="A0A3Q1F6I9"/>
<dbReference type="GO" id="GO:0005764">
    <property type="term" value="C:lysosome"/>
    <property type="evidence" value="ECO:0007669"/>
    <property type="project" value="TreeGrafter"/>
</dbReference>
<organism evidence="3 4">
    <name type="scientific">Acanthochromis polyacanthus</name>
    <name type="common">spiny chromis</name>
    <dbReference type="NCBI Taxonomy" id="80966"/>
    <lineage>
        <taxon>Eukaryota</taxon>
        <taxon>Metazoa</taxon>
        <taxon>Chordata</taxon>
        <taxon>Craniata</taxon>
        <taxon>Vertebrata</taxon>
        <taxon>Euteleostomi</taxon>
        <taxon>Actinopterygii</taxon>
        <taxon>Neopterygii</taxon>
        <taxon>Teleostei</taxon>
        <taxon>Neoteleostei</taxon>
        <taxon>Acanthomorphata</taxon>
        <taxon>Ovalentaria</taxon>
        <taxon>Pomacentridae</taxon>
        <taxon>Acanthochromis</taxon>
    </lineage>
</organism>
<dbReference type="GeneTree" id="ENSGT00940000164430"/>
<dbReference type="PANTHER" id="PTHR10697:SF5">
    <property type="entry name" value="EPENDYMIN-RELATED"/>
    <property type="match status" value="1"/>
</dbReference>
<protein>
    <submittedName>
        <fullName evidence="3">Ependymin-like</fullName>
    </submittedName>
</protein>
<evidence type="ECO:0000256" key="2">
    <source>
        <dbReference type="SAM" id="SignalP"/>
    </source>
</evidence>
<reference evidence="3" key="1">
    <citation type="submission" date="2025-08" db="UniProtKB">
        <authorList>
            <consortium name="Ensembl"/>
        </authorList>
    </citation>
    <scope>IDENTIFICATION</scope>
</reference>
<evidence type="ECO:0000313" key="4">
    <source>
        <dbReference type="Proteomes" id="UP000257200"/>
    </source>
</evidence>
<dbReference type="GO" id="GO:0007160">
    <property type="term" value="P:cell-matrix adhesion"/>
    <property type="evidence" value="ECO:0007669"/>
    <property type="project" value="InterPro"/>
</dbReference>
<keyword evidence="2" id="KW-0732">Signal</keyword>
<sequence length="212" mass="23647">MKLLLVLACFLAACLASPHPCYTPPLLTGALTISTQNEELWAYARYLYDGMGQRLRLFELVDYKNKTMNIDLLLLFREGVVYEIADKERTCTKQPLHAQFHPAEVPKDATLVGPAIVGSSSSPGEGLLVNTWTGDLPDKTGKYFITVTEFGCIPVSFLVHTPQFGWMAVNYFDNVKGITDPSLLELPAFCSNVPTKETQPVHFSKLFQQRTN</sequence>
<dbReference type="InParanoid" id="A0A3Q1F6I9"/>
<reference evidence="3" key="2">
    <citation type="submission" date="2025-09" db="UniProtKB">
        <authorList>
            <consortium name="Ensembl"/>
        </authorList>
    </citation>
    <scope>IDENTIFICATION</scope>
</reference>
<dbReference type="GO" id="GO:0005576">
    <property type="term" value="C:extracellular region"/>
    <property type="evidence" value="ECO:0007669"/>
    <property type="project" value="InterPro"/>
</dbReference>